<dbReference type="EMBL" id="JABTEG010000003">
    <property type="protein sequence ID" value="KAG4305482.1"/>
    <property type="molecule type" value="Genomic_DNA"/>
</dbReference>
<dbReference type="Proteomes" id="UP000768646">
    <property type="component" value="Unassembled WGS sequence"/>
</dbReference>
<sequence length="1064" mass="123455">MIHQLFKTDVSVDEISERVTLNKNENRIKNLLLSVAEACKRSGDPVVLRFAGGWVRDKLLGIESHDIDVVVDTMSGYDFAMRLNAYLREHVNAQTKYSRITKIERNPEKSKHLETATTHMMNFAIDFVNLRSEKYSANSRVPIMTFGTPEEDALRRDCTINALFYNLHTSRIEDFTKRGLKDMRLKRISTPLEPYRTFDDDPLRILRCIRFASRFGFEIDPEAKLAMMHPEIKKSLLVKISKERVGIELEKMLKGPDPYCSLILIYELGLYESIFTTESLGKPKRDIEMILPALEFLKWMMYDHPENKLTDITKVEQKDKLENNTGNKSNKDLRKIHFQICSQILNHTWTHPFKTYMDLLGGTKNNMIPWLLSVLVPWKEQVVKNKKINTQCSAIVVRDGLKMSNIVIHIIEDSFTYFQEAQKISHECIEGNMTRLSLGLFIRLVKKNWPFAVFLGLIDDLIAEFLLEINNLTYCQNNTISSLTIETLNNKKQSIFNRYQCLLDKIFHENLQNAYSIQPLVNGHVLSKEFGLKGPQIGLAIEQIIQWQLQNPHGTKEECLKQIKSDIDNVVESKESATVFEEINCTILIKQMPKNNEELQEKIYKMKCVLSILKKSYFEKNTFYNEADVIEIMMSLCGLVSPLKEMVKYDFEEIIPKEILKTYNLLVNICLQCIEILMSFFTFLAKNSQINDKITQVLATYQIKTDPWTSEENYNISLRILETWKKDLMSEEVLIQILMNGIRPYFSFHQNKSTFIDYKESQRKKNTHKRYENIYRSLEDSKEEPWKTEKIECASILEWILFICKKEIVENIFFHVIPPLVILLEDADPIFKLRGARCLHHLLAKCNSTLIKNTGTGDLFWKLFVQCLSYHPPSIHVTISIPLIRTSLNNLLILALLMQPESKSERGKLYDEIIYAGIFNGMLYSGEQLDMVILLMEYTRKLANVMEIYISKHIKMLIPLISSVLENSFQSKHLQHLIEAAKALTTIMRICWPRIEPYHPIILQGVCFCWLNIQSQKGITVSQLKKELCCCVKALKKIMGETLDKDLQALVNADAGLISLFKDI</sequence>
<organism evidence="1 2">
    <name type="scientific">Pneumocystis oryctolagi</name>
    <dbReference type="NCBI Taxonomy" id="42067"/>
    <lineage>
        <taxon>Eukaryota</taxon>
        <taxon>Fungi</taxon>
        <taxon>Dikarya</taxon>
        <taxon>Ascomycota</taxon>
        <taxon>Taphrinomycotina</taxon>
        <taxon>Pneumocystomycetes</taxon>
        <taxon>Pneumocystaceae</taxon>
        <taxon>Pneumocystis</taxon>
    </lineage>
</organism>
<comment type="caution">
    <text evidence="1">The sequence shown here is derived from an EMBL/GenBank/DDBJ whole genome shotgun (WGS) entry which is preliminary data.</text>
</comment>
<name>A0ACB7CEH4_9ASCO</name>
<evidence type="ECO:0000313" key="1">
    <source>
        <dbReference type="EMBL" id="KAG4305482.1"/>
    </source>
</evidence>
<reference evidence="1 2" key="1">
    <citation type="journal article" date="2021" name="Commun. Biol.">
        <title>Genomic insights into the host specific adaptation of the Pneumocystis genus.</title>
        <authorList>
            <person name="Cisse O.H."/>
            <person name="Ma L."/>
            <person name="Dekker J.P."/>
            <person name="Khil P.P."/>
            <person name="Youn J.-H."/>
            <person name="Brenchley J.M."/>
            <person name="Blair R."/>
            <person name="Pahar B."/>
            <person name="Chabe M."/>
            <person name="Van Rompay K.K.A."/>
            <person name="Keesler R."/>
            <person name="Sukura A."/>
            <person name="Hirsch V."/>
            <person name="Kutty G."/>
            <person name="Liu Y."/>
            <person name="Peng L."/>
            <person name="Chen J."/>
            <person name="Song J."/>
            <person name="Weissenbacher-Lang C."/>
            <person name="Xu J."/>
            <person name="Upham N.S."/>
            <person name="Stajich J.E."/>
            <person name="Cuomo C.A."/>
            <person name="Cushion M.T."/>
            <person name="Kovacs J.A."/>
        </authorList>
    </citation>
    <scope>NUCLEOTIDE SEQUENCE [LARGE SCALE GENOMIC DNA]</scope>
    <source>
        <strain evidence="1 2">RABM</strain>
    </source>
</reference>
<evidence type="ECO:0000313" key="2">
    <source>
        <dbReference type="Proteomes" id="UP000768646"/>
    </source>
</evidence>
<proteinExistence type="predicted"/>
<gene>
    <name evidence="1" type="ORF">PORY_001038</name>
</gene>
<protein>
    <submittedName>
        <fullName evidence="1">Uncharacterized protein</fullName>
    </submittedName>
</protein>
<keyword evidence="2" id="KW-1185">Reference proteome</keyword>
<accession>A0ACB7CEH4</accession>